<gene>
    <name evidence="2" type="ORF">FH972_013133</name>
</gene>
<dbReference type="Proteomes" id="UP000327013">
    <property type="component" value="Chromosome 5"/>
</dbReference>
<evidence type="ECO:0000313" key="3">
    <source>
        <dbReference type="Proteomes" id="UP000327013"/>
    </source>
</evidence>
<feature type="compositionally biased region" description="Basic and acidic residues" evidence="1">
    <location>
        <begin position="59"/>
        <end position="77"/>
    </location>
</feature>
<dbReference type="EMBL" id="CM017325">
    <property type="protein sequence ID" value="KAE8056354.1"/>
    <property type="molecule type" value="Genomic_DNA"/>
</dbReference>
<name>A0A5N6R912_9ROSI</name>
<organism evidence="2 3">
    <name type="scientific">Carpinus fangiana</name>
    <dbReference type="NCBI Taxonomy" id="176857"/>
    <lineage>
        <taxon>Eukaryota</taxon>
        <taxon>Viridiplantae</taxon>
        <taxon>Streptophyta</taxon>
        <taxon>Embryophyta</taxon>
        <taxon>Tracheophyta</taxon>
        <taxon>Spermatophyta</taxon>
        <taxon>Magnoliopsida</taxon>
        <taxon>eudicotyledons</taxon>
        <taxon>Gunneridae</taxon>
        <taxon>Pentapetalae</taxon>
        <taxon>rosids</taxon>
        <taxon>fabids</taxon>
        <taxon>Fagales</taxon>
        <taxon>Betulaceae</taxon>
        <taxon>Carpinus</taxon>
    </lineage>
</organism>
<evidence type="ECO:0000313" key="2">
    <source>
        <dbReference type="EMBL" id="KAE8056354.1"/>
    </source>
</evidence>
<sequence>MAPASSGSRPRSRLRHRPVDLAAHVPLVPLQISVALRGLEGSVESGVEDLNGGVRGGGHARDGEDAGGGEEARKLVGEDGDPDASAAGDEAPCVGERGGEAFADLGGNGVVEGGAQILDVYAEGAQVGDEHVLEGAVEGVCSSYDFVGAGRGHGGGVGLCQAKLALLKQS</sequence>
<keyword evidence="3" id="KW-1185">Reference proteome</keyword>
<reference evidence="2 3" key="1">
    <citation type="submission" date="2019-06" db="EMBL/GenBank/DDBJ databases">
        <title>A chromosomal-level reference genome of Carpinus fangiana (Coryloideae, Betulaceae).</title>
        <authorList>
            <person name="Yang X."/>
            <person name="Wang Z."/>
            <person name="Zhang L."/>
            <person name="Hao G."/>
            <person name="Liu J."/>
            <person name="Yang Y."/>
        </authorList>
    </citation>
    <scope>NUCLEOTIDE SEQUENCE [LARGE SCALE GENOMIC DNA]</scope>
    <source>
        <strain evidence="2">Cfa_2016G</strain>
        <tissue evidence="2">Leaf</tissue>
    </source>
</reference>
<proteinExistence type="predicted"/>
<feature type="region of interest" description="Disordered" evidence="1">
    <location>
        <begin position="46"/>
        <end position="95"/>
    </location>
</feature>
<evidence type="ECO:0000256" key="1">
    <source>
        <dbReference type="SAM" id="MobiDB-lite"/>
    </source>
</evidence>
<dbReference type="AlphaFoldDB" id="A0A5N6R912"/>
<accession>A0A5N6R912</accession>
<dbReference type="OrthoDB" id="10635291at2759"/>
<protein>
    <submittedName>
        <fullName evidence="2">Uncharacterized protein</fullName>
    </submittedName>
</protein>